<keyword evidence="3 4" id="KW-0418">Kinase</keyword>
<evidence type="ECO:0000256" key="5">
    <source>
        <dbReference type="SAM" id="MobiDB-lite"/>
    </source>
</evidence>
<dbReference type="InterPro" id="IPR018193">
    <property type="entry name" value="Glyc_kinase_flavodox-like_fold"/>
</dbReference>
<evidence type="ECO:0000256" key="2">
    <source>
        <dbReference type="ARBA" id="ARBA00022679"/>
    </source>
</evidence>
<keyword evidence="7" id="KW-1185">Reference proteome</keyword>
<dbReference type="SUPFAM" id="SSF110738">
    <property type="entry name" value="Glycerate kinase I"/>
    <property type="match status" value="1"/>
</dbReference>
<comment type="similarity">
    <text evidence="1 4">Belongs to the glycerate kinase type-1 family.</text>
</comment>
<dbReference type="InterPro" id="IPR018197">
    <property type="entry name" value="Glycerate_kinase_RE-like"/>
</dbReference>
<evidence type="ECO:0000313" key="7">
    <source>
        <dbReference type="Proteomes" id="UP000707731"/>
    </source>
</evidence>
<dbReference type="Pfam" id="PF02595">
    <property type="entry name" value="Gly_kinase"/>
    <property type="match status" value="1"/>
</dbReference>
<name>A0ABS0DDN9_9NOCA</name>
<protein>
    <submittedName>
        <fullName evidence="6">Glycerate kinase</fullName>
    </submittedName>
</protein>
<gene>
    <name evidence="6" type="ORF">IU449_18900</name>
</gene>
<keyword evidence="2 4" id="KW-0808">Transferase</keyword>
<comment type="caution">
    <text evidence="6">The sequence shown here is derived from an EMBL/GenBank/DDBJ whole genome shotgun (WGS) entry which is preliminary data.</text>
</comment>
<accession>A0ABS0DDN9</accession>
<dbReference type="InterPro" id="IPR004381">
    <property type="entry name" value="Glycerate_kinase"/>
</dbReference>
<dbReference type="NCBIfam" id="TIGR00045">
    <property type="entry name" value="glycerate kinase"/>
    <property type="match status" value="1"/>
</dbReference>
<evidence type="ECO:0000313" key="6">
    <source>
        <dbReference type="EMBL" id="MBF6356587.1"/>
    </source>
</evidence>
<dbReference type="PANTHER" id="PTHR21599:SF0">
    <property type="entry name" value="GLYCERATE KINASE"/>
    <property type="match status" value="1"/>
</dbReference>
<evidence type="ECO:0000256" key="4">
    <source>
        <dbReference type="PIRNR" id="PIRNR006078"/>
    </source>
</evidence>
<sequence length="403" mass="40225">MPGVGSAGRARRRHRAPRDPVPENGPVTPAPRVVLAPDKFKGSLTAPEVAAALARGIASVLPSADLCRVPVADGGDGTVDAFVAAGWQRVGLTAPGPTGQLSQTSYALRGDTAVVELAAVTGLAKLPGGTPDPLGASTFGLGVVIGHAIDEGVREIVLGLGGSASTDGGAGMLRALGARLLDARGDEVPLGGAALARVARLETEAVRERVGTVTFTLACDVDNPLLGPRGAVAVYGPQKGADRAQRAILEAALENWAALAGPAAAATPGAGAAGGTGFAAIAVLGARVRSGIEIILDLLDFATLVSGADLVITGEGALDEQSLHGKAPIGVCAAAGEVPVVAAVGRTLLPPQRLRAAGFAACYALTDLEPDPDRCIGDAARLLEELGARIAVERLGDSNAVRS</sequence>
<dbReference type="EMBL" id="JADLQN010000003">
    <property type="protein sequence ID" value="MBF6356587.1"/>
    <property type="molecule type" value="Genomic_DNA"/>
</dbReference>
<dbReference type="Gene3D" id="3.40.50.10350">
    <property type="entry name" value="Glycerate kinase, domain 1"/>
    <property type="match status" value="1"/>
</dbReference>
<dbReference type="GO" id="GO:0016301">
    <property type="term" value="F:kinase activity"/>
    <property type="evidence" value="ECO:0007669"/>
    <property type="project" value="UniProtKB-KW"/>
</dbReference>
<evidence type="ECO:0000256" key="1">
    <source>
        <dbReference type="ARBA" id="ARBA00006284"/>
    </source>
</evidence>
<dbReference type="Gene3D" id="3.90.1510.10">
    <property type="entry name" value="Glycerate kinase, domain 2"/>
    <property type="match status" value="1"/>
</dbReference>
<dbReference type="InterPro" id="IPR036129">
    <property type="entry name" value="Glycerate_kinase_sf"/>
</dbReference>
<dbReference type="PIRSF" id="PIRSF006078">
    <property type="entry name" value="GlxK"/>
    <property type="match status" value="1"/>
</dbReference>
<dbReference type="Proteomes" id="UP000707731">
    <property type="component" value="Unassembled WGS sequence"/>
</dbReference>
<proteinExistence type="inferred from homology"/>
<reference evidence="6 7" key="1">
    <citation type="submission" date="2020-10" db="EMBL/GenBank/DDBJ databases">
        <title>Identification of Nocardia species via Next-generation sequencing and recognition of intraspecies genetic diversity.</title>
        <authorList>
            <person name="Li P."/>
            <person name="Li P."/>
            <person name="Lu B."/>
        </authorList>
    </citation>
    <scope>NUCLEOTIDE SEQUENCE [LARGE SCALE GENOMIC DNA]</scope>
    <source>
        <strain evidence="6 7">BJ06-0143</strain>
    </source>
</reference>
<feature type="region of interest" description="Disordered" evidence="5">
    <location>
        <begin position="1"/>
        <end position="33"/>
    </location>
</feature>
<evidence type="ECO:0000256" key="3">
    <source>
        <dbReference type="ARBA" id="ARBA00022777"/>
    </source>
</evidence>
<dbReference type="PANTHER" id="PTHR21599">
    <property type="entry name" value="GLYCERATE KINASE"/>
    <property type="match status" value="1"/>
</dbReference>
<organism evidence="6 7">
    <name type="scientific">Nocardia higoensis</name>
    <dbReference type="NCBI Taxonomy" id="228599"/>
    <lineage>
        <taxon>Bacteria</taxon>
        <taxon>Bacillati</taxon>
        <taxon>Actinomycetota</taxon>
        <taxon>Actinomycetes</taxon>
        <taxon>Mycobacteriales</taxon>
        <taxon>Nocardiaceae</taxon>
        <taxon>Nocardia</taxon>
    </lineage>
</organism>